<dbReference type="AlphaFoldDB" id="A0A8H7NTW9"/>
<proteinExistence type="predicted"/>
<dbReference type="EMBL" id="JADOXO010000532">
    <property type="protein sequence ID" value="KAF9802984.1"/>
    <property type="molecule type" value="Genomic_DNA"/>
</dbReference>
<organism evidence="1 2">
    <name type="scientific">Rhodonia placenta</name>
    <dbReference type="NCBI Taxonomy" id="104341"/>
    <lineage>
        <taxon>Eukaryota</taxon>
        <taxon>Fungi</taxon>
        <taxon>Dikarya</taxon>
        <taxon>Basidiomycota</taxon>
        <taxon>Agaricomycotina</taxon>
        <taxon>Agaricomycetes</taxon>
        <taxon>Polyporales</taxon>
        <taxon>Adustoporiaceae</taxon>
        <taxon>Rhodonia</taxon>
    </lineage>
</organism>
<protein>
    <submittedName>
        <fullName evidence="1">Uncharacterized protein</fullName>
    </submittedName>
</protein>
<evidence type="ECO:0000313" key="1">
    <source>
        <dbReference type="EMBL" id="KAF9802984.1"/>
    </source>
</evidence>
<evidence type="ECO:0000313" key="2">
    <source>
        <dbReference type="Proteomes" id="UP000639403"/>
    </source>
</evidence>
<reference evidence="1" key="2">
    <citation type="journal article" name="Front. Microbiol.">
        <title>Degradative Capacity of Two Strains of Rhodonia placenta: From Phenotype to Genotype.</title>
        <authorList>
            <person name="Kolle M."/>
            <person name="Horta M.A.C."/>
            <person name="Nowrousian M."/>
            <person name="Ohm R.A."/>
            <person name="Benz J.P."/>
            <person name="Pilgard A."/>
        </authorList>
    </citation>
    <scope>NUCLEOTIDE SEQUENCE</scope>
    <source>
        <strain evidence="1">FPRL280</strain>
    </source>
</reference>
<comment type="caution">
    <text evidence="1">The sequence shown here is derived from an EMBL/GenBank/DDBJ whole genome shotgun (WGS) entry which is preliminary data.</text>
</comment>
<sequence length="79" mass="8653">MTKLFNAAKDATIPGHSPDQLLAAGESISICFPFISQKSPNYILSGGLCLEPRDFLFSRDMHGPHDPMDDVLQAYSVPM</sequence>
<dbReference type="Proteomes" id="UP000639403">
    <property type="component" value="Unassembled WGS sequence"/>
</dbReference>
<accession>A0A8H7NTW9</accession>
<name>A0A8H7NTW9_9APHY</name>
<gene>
    <name evidence="1" type="ORF">IEO21_09761</name>
</gene>
<reference evidence="1" key="1">
    <citation type="submission" date="2020-11" db="EMBL/GenBank/DDBJ databases">
        <authorList>
            <person name="Koelle M."/>
            <person name="Horta M.A.C."/>
            <person name="Nowrousian M."/>
            <person name="Ohm R.A."/>
            <person name="Benz P."/>
            <person name="Pilgard A."/>
        </authorList>
    </citation>
    <scope>NUCLEOTIDE SEQUENCE</scope>
    <source>
        <strain evidence="1">FPRL280</strain>
    </source>
</reference>